<dbReference type="PROSITE" id="PS51078">
    <property type="entry name" value="ICLR_ED"/>
    <property type="match status" value="1"/>
</dbReference>
<dbReference type="EMBL" id="JAHKNI010000005">
    <property type="protein sequence ID" value="MBU3063023.1"/>
    <property type="molecule type" value="Genomic_DNA"/>
</dbReference>
<dbReference type="Proteomes" id="UP000733379">
    <property type="component" value="Unassembled WGS sequence"/>
</dbReference>
<feature type="domain" description="HTH iclR-type" evidence="4">
    <location>
        <begin position="12"/>
        <end position="73"/>
    </location>
</feature>
<dbReference type="SUPFAM" id="SSF46785">
    <property type="entry name" value="Winged helix' DNA-binding domain"/>
    <property type="match status" value="1"/>
</dbReference>
<sequence>MPADKTQSAEASPPTQRVVSVLELLAAAPRPLTSAHIADSLGLSRSTIGNILSTLQARDWVHRNADLTYDIGPALLRTSDQQRRKLSGPAPLQVALQRLAREVDCGAALVHIDGREIRFTAVVQNRGRIPAGISVGTRLPLIPPAAATIIAHSDARTRQEWLDAAPADAEQFRTALADIHSLGAAVWGVDAHSVAALDVLADVVEHLTHNPADHALRERVVTLLGGISGAAYRPADLDADIALPISYISAPVLDDSGKPLAELLIGPLRSAVTRDERDHYLSAITHAARQLPLP</sequence>
<evidence type="ECO:0000256" key="1">
    <source>
        <dbReference type="ARBA" id="ARBA00023015"/>
    </source>
</evidence>
<dbReference type="InterPro" id="IPR029016">
    <property type="entry name" value="GAF-like_dom_sf"/>
</dbReference>
<dbReference type="PANTHER" id="PTHR30136:SF35">
    <property type="entry name" value="HTH-TYPE TRANSCRIPTIONAL REGULATOR RV1719"/>
    <property type="match status" value="1"/>
</dbReference>
<keyword evidence="1" id="KW-0805">Transcription regulation</keyword>
<evidence type="ECO:0000256" key="2">
    <source>
        <dbReference type="ARBA" id="ARBA00023125"/>
    </source>
</evidence>
<evidence type="ECO:0000313" key="7">
    <source>
        <dbReference type="Proteomes" id="UP000733379"/>
    </source>
</evidence>
<dbReference type="InterPro" id="IPR036390">
    <property type="entry name" value="WH_DNA-bd_sf"/>
</dbReference>
<evidence type="ECO:0000313" key="6">
    <source>
        <dbReference type="EMBL" id="MBU3063023.1"/>
    </source>
</evidence>
<keyword evidence="7" id="KW-1185">Reference proteome</keyword>
<name>A0ABS6AYT9_9NOCA</name>
<gene>
    <name evidence="6" type="ORF">KO481_16005</name>
</gene>
<protein>
    <submittedName>
        <fullName evidence="6">Helix-turn-helix domain-containing protein</fullName>
    </submittedName>
</protein>
<keyword evidence="3" id="KW-0804">Transcription</keyword>
<dbReference type="Gene3D" id="3.30.450.40">
    <property type="match status" value="1"/>
</dbReference>
<reference evidence="6 7" key="1">
    <citation type="submission" date="2021-06" db="EMBL/GenBank/DDBJ databases">
        <title>Actinomycetes sequencing.</title>
        <authorList>
            <person name="Shan Q."/>
        </authorList>
    </citation>
    <scope>NUCLEOTIDE SEQUENCE [LARGE SCALE GENOMIC DNA]</scope>
    <source>
        <strain evidence="6 7">NEAU-G5</strain>
    </source>
</reference>
<dbReference type="Pfam" id="PF09339">
    <property type="entry name" value="HTH_IclR"/>
    <property type="match status" value="1"/>
</dbReference>
<dbReference type="InterPro" id="IPR014757">
    <property type="entry name" value="Tscrpt_reg_IclR_C"/>
</dbReference>
<organism evidence="6 7">
    <name type="scientific">Nocardia albiluteola</name>
    <dbReference type="NCBI Taxonomy" id="2842303"/>
    <lineage>
        <taxon>Bacteria</taxon>
        <taxon>Bacillati</taxon>
        <taxon>Actinomycetota</taxon>
        <taxon>Actinomycetes</taxon>
        <taxon>Mycobacteriales</taxon>
        <taxon>Nocardiaceae</taxon>
        <taxon>Nocardia</taxon>
    </lineage>
</organism>
<evidence type="ECO:0000259" key="5">
    <source>
        <dbReference type="PROSITE" id="PS51078"/>
    </source>
</evidence>
<accession>A0ABS6AYT9</accession>
<evidence type="ECO:0000256" key="3">
    <source>
        <dbReference type="ARBA" id="ARBA00023163"/>
    </source>
</evidence>
<dbReference type="InterPro" id="IPR050707">
    <property type="entry name" value="HTH_MetabolicPath_Reg"/>
</dbReference>
<dbReference type="InterPro" id="IPR036388">
    <property type="entry name" value="WH-like_DNA-bd_sf"/>
</dbReference>
<dbReference type="RefSeq" id="WP_215917954.1">
    <property type="nucleotide sequence ID" value="NZ_JAHKNI010000005.1"/>
</dbReference>
<proteinExistence type="predicted"/>
<dbReference type="InterPro" id="IPR005471">
    <property type="entry name" value="Tscrpt_reg_IclR_N"/>
</dbReference>
<keyword evidence="2" id="KW-0238">DNA-binding</keyword>
<dbReference type="SUPFAM" id="SSF55781">
    <property type="entry name" value="GAF domain-like"/>
    <property type="match status" value="1"/>
</dbReference>
<comment type="caution">
    <text evidence="6">The sequence shown here is derived from an EMBL/GenBank/DDBJ whole genome shotgun (WGS) entry which is preliminary data.</text>
</comment>
<dbReference type="PROSITE" id="PS51077">
    <property type="entry name" value="HTH_ICLR"/>
    <property type="match status" value="1"/>
</dbReference>
<dbReference type="PANTHER" id="PTHR30136">
    <property type="entry name" value="HELIX-TURN-HELIX TRANSCRIPTIONAL REGULATOR, ICLR FAMILY"/>
    <property type="match status" value="1"/>
</dbReference>
<feature type="domain" description="IclR-ED" evidence="5">
    <location>
        <begin position="74"/>
        <end position="294"/>
    </location>
</feature>
<evidence type="ECO:0000259" key="4">
    <source>
        <dbReference type="PROSITE" id="PS51077"/>
    </source>
</evidence>
<dbReference type="SMART" id="SM00346">
    <property type="entry name" value="HTH_ICLR"/>
    <property type="match status" value="1"/>
</dbReference>
<dbReference type="Gene3D" id="1.10.10.10">
    <property type="entry name" value="Winged helix-like DNA-binding domain superfamily/Winged helix DNA-binding domain"/>
    <property type="match status" value="1"/>
</dbReference>